<dbReference type="InterPro" id="IPR009003">
    <property type="entry name" value="Peptidase_S1_PA"/>
</dbReference>
<evidence type="ECO:0000256" key="8">
    <source>
        <dbReference type="ARBA" id="ARBA00022729"/>
    </source>
</evidence>
<evidence type="ECO:0000256" key="5">
    <source>
        <dbReference type="ARBA" id="ARBA00013035"/>
    </source>
</evidence>
<keyword evidence="10" id="KW-0574">Periplasm</keyword>
<dbReference type="InterPro" id="IPR001940">
    <property type="entry name" value="Peptidase_S1C"/>
</dbReference>
<dbReference type="Gene3D" id="2.30.42.10">
    <property type="match status" value="2"/>
</dbReference>
<dbReference type="GO" id="GO:0006508">
    <property type="term" value="P:proteolysis"/>
    <property type="evidence" value="ECO:0007669"/>
    <property type="project" value="UniProtKB-KW"/>
</dbReference>
<feature type="active site" description="Charge relay system" evidence="15">
    <location>
        <position position="174"/>
    </location>
</feature>
<gene>
    <name evidence="20" type="ORF">EA660_01030</name>
</gene>
<dbReference type="Pfam" id="PF13180">
    <property type="entry name" value="PDZ_2"/>
    <property type="match status" value="1"/>
</dbReference>
<evidence type="ECO:0000256" key="17">
    <source>
        <dbReference type="SAM" id="MobiDB-lite"/>
    </source>
</evidence>
<feature type="chain" id="PRO_5038709755" description="Probable periplasmic serine endoprotease DegP-like" evidence="18">
    <location>
        <begin position="24"/>
        <end position="513"/>
    </location>
</feature>
<evidence type="ECO:0000259" key="19">
    <source>
        <dbReference type="PROSITE" id="PS50106"/>
    </source>
</evidence>
<feature type="active site" description="Charge relay system" evidence="15">
    <location>
        <position position="144"/>
    </location>
</feature>
<dbReference type="GO" id="GO:0004252">
    <property type="term" value="F:serine-type endopeptidase activity"/>
    <property type="evidence" value="ECO:0007669"/>
    <property type="project" value="InterPro"/>
</dbReference>
<keyword evidence="8 18" id="KW-0732">Signal</keyword>
<evidence type="ECO:0000256" key="10">
    <source>
        <dbReference type="ARBA" id="ARBA00022764"/>
    </source>
</evidence>
<evidence type="ECO:0000256" key="18">
    <source>
        <dbReference type="SAM" id="SignalP"/>
    </source>
</evidence>
<dbReference type="EMBL" id="SHMC01000001">
    <property type="protein sequence ID" value="TAA28214.1"/>
    <property type="molecule type" value="Genomic_DNA"/>
</dbReference>
<feature type="signal peptide" evidence="18">
    <location>
        <begin position="1"/>
        <end position="23"/>
    </location>
</feature>
<organism evidence="20 21">
    <name type="scientific">Pseudoxanthomonas winnipegensis</name>
    <dbReference type="NCBI Taxonomy" id="2480810"/>
    <lineage>
        <taxon>Bacteria</taxon>
        <taxon>Pseudomonadati</taxon>
        <taxon>Pseudomonadota</taxon>
        <taxon>Gammaproteobacteria</taxon>
        <taxon>Lysobacterales</taxon>
        <taxon>Lysobacteraceae</taxon>
        <taxon>Pseudoxanthomonas</taxon>
    </lineage>
</organism>
<feature type="region of interest" description="Disordered" evidence="17">
    <location>
        <begin position="400"/>
        <end position="421"/>
    </location>
</feature>
<comment type="function">
    <text evidence="2">Might be efficient in the degradation of transiently denatured and unfolded proteins which accumulate in the periplasm following stress conditions.</text>
</comment>
<evidence type="ECO:0000256" key="15">
    <source>
        <dbReference type="PIRSR" id="PIRSR611782-1"/>
    </source>
</evidence>
<dbReference type="OrthoDB" id="9758917at2"/>
<dbReference type="SUPFAM" id="SSF50156">
    <property type="entry name" value="PDZ domain-like"/>
    <property type="match status" value="2"/>
</dbReference>
<dbReference type="InterPro" id="IPR001478">
    <property type="entry name" value="PDZ"/>
</dbReference>
<dbReference type="InterPro" id="IPR011782">
    <property type="entry name" value="Pept_S1C_Do"/>
</dbReference>
<feature type="binding site" evidence="16">
    <location>
        <position position="144"/>
    </location>
    <ligand>
        <name>substrate</name>
    </ligand>
</feature>
<dbReference type="PANTHER" id="PTHR22939">
    <property type="entry name" value="SERINE PROTEASE FAMILY S1C HTRA-RELATED"/>
    <property type="match status" value="1"/>
</dbReference>
<evidence type="ECO:0000256" key="16">
    <source>
        <dbReference type="PIRSR" id="PIRSR611782-2"/>
    </source>
</evidence>
<proteinExistence type="inferred from homology"/>
<dbReference type="SMART" id="SM00228">
    <property type="entry name" value="PDZ"/>
    <property type="match status" value="2"/>
</dbReference>
<feature type="active site" description="Charge relay system" evidence="15">
    <location>
        <position position="250"/>
    </location>
</feature>
<feature type="region of interest" description="Disordered" evidence="17">
    <location>
        <begin position="68"/>
        <end position="93"/>
    </location>
</feature>
<evidence type="ECO:0000256" key="4">
    <source>
        <dbReference type="ARBA" id="ARBA00010541"/>
    </source>
</evidence>
<name>A0A4Q8LG65_9GAMM</name>
<dbReference type="AlphaFoldDB" id="A0A4Q8LG65"/>
<comment type="catalytic activity">
    <reaction evidence="1">
        <text>Acts on substrates that are at least partially unfolded. The cleavage site P1 residue is normally between a pair of hydrophobic residues, such as Val-|-Val.</text>
        <dbReference type="EC" id="3.4.21.107"/>
    </reaction>
</comment>
<dbReference type="SUPFAM" id="SSF50494">
    <property type="entry name" value="Trypsin-like serine proteases"/>
    <property type="match status" value="1"/>
</dbReference>
<evidence type="ECO:0000256" key="13">
    <source>
        <dbReference type="ARBA" id="ARBA00023016"/>
    </source>
</evidence>
<dbReference type="PANTHER" id="PTHR22939:SF130">
    <property type="entry name" value="PERIPLASMIC SERINE ENDOPROTEASE DEGP-LIKE-RELATED"/>
    <property type="match status" value="1"/>
</dbReference>
<comment type="subcellular location">
    <subcellularLocation>
        <location evidence="3">Periplasm</location>
    </subcellularLocation>
</comment>
<dbReference type="PROSITE" id="PS50106">
    <property type="entry name" value="PDZ"/>
    <property type="match status" value="1"/>
</dbReference>
<sequence>MNPRIRMGLIGLVSLTVPLSACAQQGGGSGAAAVAPTIAQSSAPQIVTGLPDFTKLVEQVAPGVVNVDASIGGDDSSADEELTQDDDDDQGMDQSQIPEIFRQIFGPGMQIPGPGRGGGGRPRGESMGSGFIISPDGYILTNNHVVDGSKNVKVKLSDGREFKAKVVGADQGYDVALLKIDATGLPSLRMGESNNLKPGQWVVALGSPFGLDHSVTAGVVSATGRTQAGMGGSNYVRFIQTDVAINPGNSGGPLLNTSGEVVGINSQIFSQSGGYMGISFAIPIDLAVSAADQLKKTGKVSRAMLGVSMNQRISEAMAKTLKLPDTNGVLVTQVTPGSGAAKAGLKPMDVITEFNGARITDYSDLPSRVAPLPPGTKVTLTVIRDGSPRKVDVTLTELDPKLAMGGRGGPGAQDEEGGSRASPALTAKELGFSVQADGRGKVVIVGVSPTVSQDTGLEPGWAIVQANRRDIGSLEDFNKATAGLKKGDVLMLLVEGGRSGVRQFVAVTVGGAR</sequence>
<keyword evidence="13" id="KW-0346">Stress response</keyword>
<keyword evidence="9" id="KW-0677">Repeat</keyword>
<dbReference type="Pfam" id="PF13365">
    <property type="entry name" value="Trypsin_2"/>
    <property type="match status" value="1"/>
</dbReference>
<feature type="compositionally biased region" description="Acidic residues" evidence="17">
    <location>
        <begin position="76"/>
        <end position="91"/>
    </location>
</feature>
<evidence type="ECO:0000256" key="2">
    <source>
        <dbReference type="ARBA" id="ARBA00002610"/>
    </source>
</evidence>
<dbReference type="Proteomes" id="UP000292627">
    <property type="component" value="Unassembled WGS sequence"/>
</dbReference>
<evidence type="ECO:0000256" key="14">
    <source>
        <dbReference type="ARBA" id="ARBA00032850"/>
    </source>
</evidence>
<evidence type="ECO:0000256" key="1">
    <source>
        <dbReference type="ARBA" id="ARBA00001772"/>
    </source>
</evidence>
<evidence type="ECO:0000256" key="12">
    <source>
        <dbReference type="ARBA" id="ARBA00022825"/>
    </source>
</evidence>
<evidence type="ECO:0000256" key="3">
    <source>
        <dbReference type="ARBA" id="ARBA00004418"/>
    </source>
</evidence>
<keyword evidence="11" id="KW-0378">Hydrolase</keyword>
<evidence type="ECO:0000256" key="6">
    <source>
        <dbReference type="ARBA" id="ARBA00013958"/>
    </source>
</evidence>
<dbReference type="Gene3D" id="2.40.10.120">
    <property type="match status" value="1"/>
</dbReference>
<feature type="binding site" evidence="16">
    <location>
        <begin position="248"/>
        <end position="250"/>
    </location>
    <ligand>
        <name>substrate</name>
    </ligand>
</feature>
<evidence type="ECO:0000256" key="9">
    <source>
        <dbReference type="ARBA" id="ARBA00022737"/>
    </source>
</evidence>
<dbReference type="NCBIfam" id="TIGR02037">
    <property type="entry name" value="degP_htrA_DO"/>
    <property type="match status" value="1"/>
</dbReference>
<evidence type="ECO:0000256" key="11">
    <source>
        <dbReference type="ARBA" id="ARBA00022801"/>
    </source>
</evidence>
<dbReference type="EC" id="3.4.21.107" evidence="5"/>
<dbReference type="CDD" id="cd10839">
    <property type="entry name" value="cpPDZ1_DegP-like"/>
    <property type="match status" value="1"/>
</dbReference>
<protein>
    <recommendedName>
        <fullName evidence="6">Probable periplasmic serine endoprotease DegP-like</fullName>
        <ecNumber evidence="5">3.4.21.107</ecNumber>
    </recommendedName>
    <alternativeName>
        <fullName evidence="14">Protease Do</fullName>
    </alternativeName>
</protein>
<accession>A0A4Q8LG65</accession>
<evidence type="ECO:0000313" key="21">
    <source>
        <dbReference type="Proteomes" id="UP000292627"/>
    </source>
</evidence>
<evidence type="ECO:0000313" key="20">
    <source>
        <dbReference type="EMBL" id="TAA28214.1"/>
    </source>
</evidence>
<dbReference type="PRINTS" id="PR00834">
    <property type="entry name" value="PROTEASES2C"/>
</dbReference>
<comment type="caution">
    <text evidence="20">The sequence shown here is derived from an EMBL/GenBank/DDBJ whole genome shotgun (WGS) entry which is preliminary data.</text>
</comment>
<evidence type="ECO:0000256" key="7">
    <source>
        <dbReference type="ARBA" id="ARBA00022670"/>
    </source>
</evidence>
<comment type="similarity">
    <text evidence="4">Belongs to the peptidase S1C family.</text>
</comment>
<dbReference type="InterPro" id="IPR036034">
    <property type="entry name" value="PDZ_sf"/>
</dbReference>
<dbReference type="RefSeq" id="WP_130549794.1">
    <property type="nucleotide sequence ID" value="NZ_SHMC01000001.1"/>
</dbReference>
<keyword evidence="7" id="KW-0645">Protease</keyword>
<feature type="domain" description="PDZ" evidence="19">
    <location>
        <begin position="291"/>
        <end position="386"/>
    </location>
</feature>
<feature type="binding site" evidence="16">
    <location>
        <position position="174"/>
    </location>
    <ligand>
        <name>substrate</name>
    </ligand>
</feature>
<reference evidence="20 21" key="1">
    <citation type="submission" date="2019-02" db="EMBL/GenBank/DDBJ databases">
        <title>WGS of Pseudoxanthomonas species novum from clinical isolates.</title>
        <authorList>
            <person name="Bernier A.-M."/>
            <person name="Bernard K."/>
            <person name="Vachon A."/>
        </authorList>
    </citation>
    <scope>NUCLEOTIDE SEQUENCE [LARGE SCALE GENOMIC DNA]</scope>
    <source>
        <strain evidence="20 21">NML171200</strain>
    </source>
</reference>
<dbReference type="GO" id="GO:0042597">
    <property type="term" value="C:periplasmic space"/>
    <property type="evidence" value="ECO:0007669"/>
    <property type="project" value="UniProtKB-SubCell"/>
</dbReference>
<keyword evidence="12" id="KW-0720">Serine protease</keyword>